<sequence>MATATRAAPDRSTAWQFGAPNLVRTMMDHEKIAQWQAADAAFDQWLDLPGPERDTWLAAQSLPEPVRRRLVQLISAHERPRASLDPAGSDLRGCRLGDWTLEHELGRGGMAVVYRAWREQGMARQQAAVKILTIGALGAAGRDRFRREAAILARLNHPNVTALIDSGVAGDGTFWLAMPLVEGERIDRWCETHGLDSHAIVRLYLQVCGAVAYAHRNLVIHRDIKPSNVLVDGGGHVRLLDFGIGQFADNEDERTHTLWRALTPGYAAPEQLTGAAPSTAVDIYGLGALLHRLLTGRTPQSPTEGTDTTRPSLLVRSADDAYHRHYVPLKNDLDRVLLKALAEQPERRYATAEALADDLRRWLDGQPVLAQPPKLAYRVRKFVGRNKVGVAASILLALSVGAGIGATLWQAAEARRAAERAIAQERRAAAARDFLVQLFEANDPDEAMGRPLAARDILDQGAHRIRGAFADTPLLRAEMLVLLGDLYRRIDELDAAAPLLAEGVVLAERAGDSTTLTEAMLGQGLLDAAANRHEAALTQFDSVARRLAADGRVPGEKHGQLIMHRTDSLLALGRVPMAVADAEAALSRARNRTSSSTGEMFFYLRALSSALSVAGHDQRAEELLVEAIMLRNVDKLPPTDRLVVHTGLADFALARGELATALKQSSVALELADQVYLPTNPNRGAVLNLRGVILTHMARFDEAVSALVESISILESIPDGQASNLAGRYNNLALALDNAERDEEAEPHMIRALELAGEAFGKDDPRYAIATANLGNLYRQAGRHEEADKLLGEGLRMRTELLGEDHPYVGHGLIQVARLRLREGRPGEAADLARQASEIYRNAQYKDPRRLASTDEVRAVALAALGRVDEAVALFDQAVAEARAAGIDNGVEWPRVMAARAEMFARHRPEAADEAIAEAVRAHREIYGDAHPGTRRMLALAAPPP</sequence>
<dbReference type="PROSITE" id="PS00108">
    <property type="entry name" value="PROTEIN_KINASE_ST"/>
    <property type="match status" value="1"/>
</dbReference>
<evidence type="ECO:0000313" key="9">
    <source>
        <dbReference type="Proteomes" id="UP001334501"/>
    </source>
</evidence>
<dbReference type="RefSeq" id="WP_412699965.1">
    <property type="nucleotide sequence ID" value="NZ_JBJXHK010000040.1"/>
</dbReference>
<evidence type="ECO:0000313" key="8">
    <source>
        <dbReference type="EMBL" id="MEG3157920.1"/>
    </source>
</evidence>
<dbReference type="InterPro" id="IPR011009">
    <property type="entry name" value="Kinase-like_dom_sf"/>
</dbReference>
<dbReference type="Gene3D" id="1.10.510.10">
    <property type="entry name" value="Transferase(Phosphotransferase) domain 1"/>
    <property type="match status" value="1"/>
</dbReference>
<protein>
    <submittedName>
        <fullName evidence="8">Serine/threonine-protein kinase</fullName>
        <ecNumber evidence="8">2.7.11.1</ecNumber>
    </submittedName>
</protein>
<dbReference type="SMART" id="SM00028">
    <property type="entry name" value="TPR"/>
    <property type="match status" value="7"/>
</dbReference>
<dbReference type="PROSITE" id="PS00107">
    <property type="entry name" value="PROTEIN_KINASE_ATP"/>
    <property type="match status" value="1"/>
</dbReference>
<dbReference type="InterPro" id="IPR000719">
    <property type="entry name" value="Prot_kinase_dom"/>
</dbReference>
<accession>A0ABU7YR61</accession>
<keyword evidence="4 5" id="KW-0067">ATP-binding</keyword>
<dbReference type="Gene3D" id="3.30.200.20">
    <property type="entry name" value="Phosphorylase Kinase, domain 1"/>
    <property type="match status" value="1"/>
</dbReference>
<gene>
    <name evidence="8" type="ORF">SNE33_08490</name>
</gene>
<dbReference type="SMART" id="SM00220">
    <property type="entry name" value="S_TKc"/>
    <property type="match status" value="1"/>
</dbReference>
<feature type="domain" description="Protein kinase" evidence="7">
    <location>
        <begin position="99"/>
        <end position="363"/>
    </location>
</feature>
<dbReference type="Pfam" id="PF13424">
    <property type="entry name" value="TPR_12"/>
    <property type="match status" value="2"/>
</dbReference>
<keyword evidence="6" id="KW-0812">Transmembrane</keyword>
<dbReference type="InterPro" id="IPR008271">
    <property type="entry name" value="Ser/Thr_kinase_AS"/>
</dbReference>
<dbReference type="SUPFAM" id="SSF56112">
    <property type="entry name" value="Protein kinase-like (PK-like)"/>
    <property type="match status" value="1"/>
</dbReference>
<dbReference type="CDD" id="cd14014">
    <property type="entry name" value="STKc_PknB_like"/>
    <property type="match status" value="1"/>
</dbReference>
<dbReference type="PANTHER" id="PTHR43289:SF34">
    <property type="entry name" value="SERINE_THREONINE-PROTEIN KINASE YBDM-RELATED"/>
    <property type="match status" value="1"/>
</dbReference>
<dbReference type="Proteomes" id="UP001334501">
    <property type="component" value="Unassembled WGS sequence"/>
</dbReference>
<name>A0ABU7YR61_9GAMM</name>
<evidence type="ECO:0000256" key="6">
    <source>
        <dbReference type="SAM" id="Phobius"/>
    </source>
</evidence>
<keyword evidence="6" id="KW-0472">Membrane</keyword>
<keyword evidence="2 5" id="KW-0547">Nucleotide-binding</keyword>
<keyword evidence="1 8" id="KW-0808">Transferase</keyword>
<evidence type="ECO:0000256" key="4">
    <source>
        <dbReference type="ARBA" id="ARBA00022840"/>
    </source>
</evidence>
<evidence type="ECO:0000256" key="2">
    <source>
        <dbReference type="ARBA" id="ARBA00022741"/>
    </source>
</evidence>
<keyword evidence="6" id="KW-1133">Transmembrane helix</keyword>
<dbReference type="InterPro" id="IPR017441">
    <property type="entry name" value="Protein_kinase_ATP_BS"/>
</dbReference>
<dbReference type="InterPro" id="IPR019734">
    <property type="entry name" value="TPR_rpt"/>
</dbReference>
<dbReference type="GO" id="GO:0004674">
    <property type="term" value="F:protein serine/threonine kinase activity"/>
    <property type="evidence" value="ECO:0007669"/>
    <property type="project" value="UniProtKB-EC"/>
</dbReference>
<dbReference type="PANTHER" id="PTHR43289">
    <property type="entry name" value="MITOGEN-ACTIVATED PROTEIN KINASE KINASE KINASE 20-RELATED"/>
    <property type="match status" value="1"/>
</dbReference>
<feature type="transmembrane region" description="Helical" evidence="6">
    <location>
        <begin position="388"/>
        <end position="409"/>
    </location>
</feature>
<proteinExistence type="predicted"/>
<keyword evidence="9" id="KW-1185">Reference proteome</keyword>
<feature type="binding site" evidence="5">
    <location>
        <position position="130"/>
    </location>
    <ligand>
        <name>ATP</name>
        <dbReference type="ChEBI" id="CHEBI:30616"/>
    </ligand>
</feature>
<dbReference type="EMBL" id="JAXGFO010000040">
    <property type="protein sequence ID" value="MEG3157920.1"/>
    <property type="molecule type" value="Genomic_DNA"/>
</dbReference>
<dbReference type="SUPFAM" id="SSF48452">
    <property type="entry name" value="TPR-like"/>
    <property type="match status" value="3"/>
</dbReference>
<dbReference type="PROSITE" id="PS50011">
    <property type="entry name" value="PROTEIN_KINASE_DOM"/>
    <property type="match status" value="1"/>
</dbReference>
<evidence type="ECO:0000256" key="3">
    <source>
        <dbReference type="ARBA" id="ARBA00022777"/>
    </source>
</evidence>
<dbReference type="EC" id="2.7.11.1" evidence="8"/>
<keyword evidence="3 8" id="KW-0418">Kinase</keyword>
<dbReference type="Pfam" id="PF00069">
    <property type="entry name" value="Pkinase"/>
    <property type="match status" value="1"/>
</dbReference>
<evidence type="ECO:0000259" key="7">
    <source>
        <dbReference type="PROSITE" id="PS50011"/>
    </source>
</evidence>
<organism evidence="8 9">
    <name type="scientific">Lysobacter zhanggongensis</name>
    <dbReference type="NCBI Taxonomy" id="1774951"/>
    <lineage>
        <taxon>Bacteria</taxon>
        <taxon>Pseudomonadati</taxon>
        <taxon>Pseudomonadota</taxon>
        <taxon>Gammaproteobacteria</taxon>
        <taxon>Lysobacterales</taxon>
        <taxon>Lysobacteraceae</taxon>
        <taxon>Lysobacter</taxon>
    </lineage>
</organism>
<dbReference type="InterPro" id="IPR011990">
    <property type="entry name" value="TPR-like_helical_dom_sf"/>
</dbReference>
<comment type="caution">
    <text evidence="8">The sequence shown here is derived from an EMBL/GenBank/DDBJ whole genome shotgun (WGS) entry which is preliminary data.</text>
</comment>
<evidence type="ECO:0000256" key="5">
    <source>
        <dbReference type="PROSITE-ProRule" id="PRU10141"/>
    </source>
</evidence>
<dbReference type="Gene3D" id="1.25.40.10">
    <property type="entry name" value="Tetratricopeptide repeat domain"/>
    <property type="match status" value="2"/>
</dbReference>
<evidence type="ECO:0000256" key="1">
    <source>
        <dbReference type="ARBA" id="ARBA00022679"/>
    </source>
</evidence>
<reference evidence="8 9" key="1">
    <citation type="journal article" date="2017" name="Curr. Microbiol.">
        <title>Lysobacter zhanggongensis sp. nov. Isolated from a Pit Mud.</title>
        <authorList>
            <person name="Zhang X.F."/>
            <person name="Wang H.H."/>
            <person name="Sun X.Y."/>
            <person name="Pan C.M."/>
        </authorList>
    </citation>
    <scope>NUCLEOTIDE SEQUENCE [LARGE SCALE GENOMIC DNA]</scope>
    <source>
        <strain evidence="8 9">ZGLJ7-1</strain>
    </source>
</reference>